<keyword evidence="2 8" id="KW-0812">Transmembrane</keyword>
<feature type="active site" evidence="8">
    <location>
        <position position="248"/>
    </location>
</feature>
<dbReference type="KEGG" id="lel:PVL30_004156"/>
<comment type="catalytic activity">
    <reaction evidence="8">
        <text>(9Z)-octadecenoyl-CoA + H2O = S-(9Z-octadecenoyl)-4'-phosphopantetheine + adenosine 3',5'-bisphosphate + 2 H(+)</text>
        <dbReference type="Rhea" id="RHEA:65564"/>
        <dbReference type="ChEBI" id="CHEBI:15377"/>
        <dbReference type="ChEBI" id="CHEBI:15378"/>
        <dbReference type="ChEBI" id="CHEBI:57387"/>
        <dbReference type="ChEBI" id="CHEBI:58343"/>
        <dbReference type="ChEBI" id="CHEBI:156553"/>
    </reaction>
</comment>
<dbReference type="GeneID" id="5231700"/>
<dbReference type="Proteomes" id="UP000001996">
    <property type="component" value="Unassembled WGS sequence"/>
</dbReference>
<dbReference type="InParanoid" id="A5E4A1"/>
<evidence type="ECO:0000256" key="4">
    <source>
        <dbReference type="ARBA" id="ARBA00022824"/>
    </source>
</evidence>
<evidence type="ECO:0000313" key="11">
    <source>
        <dbReference type="Proteomes" id="UP000001996"/>
    </source>
</evidence>
<keyword evidence="8" id="KW-1208">Phospholipid metabolism</keyword>
<comment type="function">
    <text evidence="8">Fatty acyl-coenzyme A (CoA) diphosphatase that hydrolyzes fatty acyl-CoA to yield acyl-4'-phosphopantetheine and adenosine 3',5'-bisphosphate. Preferentially hydrolyzes unsaturated long-chain acyl-CoA substrates in the endoplasmic reticulum (ER) lumen. This catalytic activity is required for maintaining ER structure and for lipid droplets (LDs) biogenesis, which are lipid storage organelles involved in maintaining lipid and energy homeostasis. May directly bind to diacylglycerol (DAGs) and triacylglycerol, which is also important for LD biogenesis. May support directional budding of nacent LDs from the ER into the cytosol by reducing DAG levels at sites of LD formation. May play a role in the regulation of cell morphology and cytoskeletal organization. Involved in phospholipid biosynthesis.</text>
</comment>
<dbReference type="EC" id="3.6.1.-" evidence="8"/>
<dbReference type="OMA" id="CERIHAS"/>
<dbReference type="EMBL" id="CH981529">
    <property type="protein sequence ID" value="EDK46259.1"/>
    <property type="molecule type" value="Genomic_DNA"/>
</dbReference>
<dbReference type="PANTHER" id="PTHR23129:SF0">
    <property type="entry name" value="ACYL-COENZYME A DIPHOSPHATASE FITM2"/>
    <property type="match status" value="1"/>
</dbReference>
<evidence type="ECO:0000256" key="6">
    <source>
        <dbReference type="ARBA" id="ARBA00023098"/>
    </source>
</evidence>
<dbReference type="GO" id="GO:0005789">
    <property type="term" value="C:endoplasmic reticulum membrane"/>
    <property type="evidence" value="ECO:0007669"/>
    <property type="project" value="UniProtKB-SubCell"/>
</dbReference>
<evidence type="ECO:0000256" key="9">
    <source>
        <dbReference type="SAM" id="Phobius"/>
    </source>
</evidence>
<dbReference type="eggNOG" id="KOG3750">
    <property type="taxonomic scope" value="Eukaryota"/>
</dbReference>
<dbReference type="Pfam" id="PF10261">
    <property type="entry name" value="FIT"/>
    <property type="match status" value="1"/>
</dbReference>
<evidence type="ECO:0000256" key="1">
    <source>
        <dbReference type="ARBA" id="ARBA00004477"/>
    </source>
</evidence>
<evidence type="ECO:0000256" key="8">
    <source>
        <dbReference type="HAMAP-Rule" id="MF_03231"/>
    </source>
</evidence>
<comment type="catalytic activity">
    <reaction evidence="8">
        <text>an acyl-CoA + H2O = an acyl-4'-phosphopantetheine + adenosine 3',5'-bisphosphate + 2 H(+)</text>
        <dbReference type="Rhea" id="RHEA:50044"/>
        <dbReference type="ChEBI" id="CHEBI:15377"/>
        <dbReference type="ChEBI" id="CHEBI:15378"/>
        <dbReference type="ChEBI" id="CHEBI:58342"/>
        <dbReference type="ChEBI" id="CHEBI:58343"/>
        <dbReference type="ChEBI" id="CHEBI:132023"/>
    </reaction>
</comment>
<feature type="transmembrane region" description="Helical" evidence="9">
    <location>
        <begin position="327"/>
        <end position="352"/>
    </location>
</feature>
<dbReference type="OrthoDB" id="5579088at2759"/>
<evidence type="ECO:0000256" key="5">
    <source>
        <dbReference type="ARBA" id="ARBA00022989"/>
    </source>
</evidence>
<keyword evidence="3 8" id="KW-0378">Hydrolase</keyword>
<feature type="transmembrane region" description="Helical" evidence="9">
    <location>
        <begin position="257"/>
        <end position="280"/>
    </location>
</feature>
<comment type="subcellular location">
    <subcellularLocation>
        <location evidence="1 8">Endoplasmic reticulum membrane</location>
        <topology evidence="1 8">Multi-pass membrane protein</topology>
    </subcellularLocation>
</comment>
<comment type="catalytic activity">
    <reaction evidence="8">
        <text>hexadecanoyl-CoA + H2O = S-hexadecanoyl-4'-phosphopantetheine + adenosine 3',5'-bisphosphate + 2 H(+)</text>
        <dbReference type="Rhea" id="RHEA:50032"/>
        <dbReference type="ChEBI" id="CHEBI:15377"/>
        <dbReference type="ChEBI" id="CHEBI:15378"/>
        <dbReference type="ChEBI" id="CHEBI:57379"/>
        <dbReference type="ChEBI" id="CHEBI:58343"/>
        <dbReference type="ChEBI" id="CHEBI:132018"/>
    </reaction>
</comment>
<accession>A5E4A1</accession>
<dbReference type="STRING" id="379508.A5E4A1"/>
<dbReference type="FunCoup" id="A5E4A1">
    <property type="interactions" value="82"/>
</dbReference>
<dbReference type="GO" id="GO:0140042">
    <property type="term" value="P:lipid droplet formation"/>
    <property type="evidence" value="ECO:0007669"/>
    <property type="project" value="UniProtKB-UniRule"/>
</dbReference>
<dbReference type="VEuPathDB" id="FungiDB:LELG_04440"/>
<dbReference type="HAMAP" id="MF_03231">
    <property type="entry name" value="SCS3"/>
    <property type="match status" value="1"/>
</dbReference>
<evidence type="ECO:0000256" key="2">
    <source>
        <dbReference type="ARBA" id="ARBA00022692"/>
    </source>
</evidence>
<sequence length="357" mass="41603">MNSEGLDKSSIYDAHYNKLKHVSDTFKRRYKVTLNEVLFLASFVANFILSRLIHFGLPQEEVYNYYNDKRNVLNQWFVKRGWGWTTLVVVLFYSLFAVPQILNSTLTTATAARTTTTARRVDENEDDSVLVSGKKEKKLYTTKSERLSKYFLGAIVRYLLLTIWWVLFTQWCFGLPIMDKIFVVSGGACVIEPPQFAASQQKISNSQHLFGKFIQDLETLVWRSSSVSSYHCRKLRGNWEGGHDPLGHVFLMIHSSLYLYLECAAWFDWKSLVRCVVYVYRKLQNYGGKSLVRGFEHNEKLFVGELAQLSVVLLISLWWFMLLMTNMYFHSIAEKLVGLVFRYVGVFAIYFVPRWVK</sequence>
<keyword evidence="8" id="KW-0594">Phospholipid biosynthesis</keyword>
<keyword evidence="4 8" id="KW-0256">Endoplasmic reticulum</keyword>
<dbReference type="AlphaFoldDB" id="A5E4A1"/>
<keyword evidence="5 8" id="KW-1133">Transmembrane helix</keyword>
<protein>
    <recommendedName>
        <fullName evidence="8">Acyl-coenzyme A diphosphatase SCS3</fullName>
        <ecNumber evidence="8">3.6.1.-</ecNumber>
    </recommendedName>
    <alternativeName>
        <fullName evidence="8">FIT family protein SCS3</fullName>
    </alternativeName>
</protein>
<comment type="catalytic activity">
    <reaction evidence="8">
        <text>(5Z,8Z,11Z,14Z)-eicosatetraenoyl-CoA + H2O = S-(5Z,8Z,11Z,14Z-eicosatetraenoyl)-4'-phosphopantetheine + adenosine 3',5'-bisphosphate + 2 H(+)</text>
        <dbReference type="Rhea" id="RHEA:65568"/>
        <dbReference type="ChEBI" id="CHEBI:15377"/>
        <dbReference type="ChEBI" id="CHEBI:15378"/>
        <dbReference type="ChEBI" id="CHEBI:57368"/>
        <dbReference type="ChEBI" id="CHEBI:58343"/>
        <dbReference type="ChEBI" id="CHEBI:156554"/>
    </reaction>
</comment>
<dbReference type="InterPro" id="IPR019388">
    <property type="entry name" value="FIT"/>
</dbReference>
<gene>
    <name evidence="8" type="primary">SCS3</name>
    <name evidence="8" type="synonym">FIT2B</name>
    <name evidence="10" type="ORF">LELG_04440</name>
</gene>
<dbReference type="InterPro" id="IPR046400">
    <property type="entry name" value="SCS3"/>
</dbReference>
<keyword evidence="6" id="KW-0443">Lipid metabolism</keyword>
<feature type="transmembrane region" description="Helical" evidence="9">
    <location>
        <begin position="301"/>
        <end position="321"/>
    </location>
</feature>
<feature type="active site" evidence="8">
    <location>
        <position position="330"/>
    </location>
</feature>
<keyword evidence="7 8" id="KW-0472">Membrane</keyword>
<name>A5E4A1_LODEL</name>
<evidence type="ECO:0000256" key="7">
    <source>
        <dbReference type="ARBA" id="ARBA00023136"/>
    </source>
</evidence>
<reference evidence="10 11" key="1">
    <citation type="journal article" date="2009" name="Nature">
        <title>Evolution of pathogenicity and sexual reproduction in eight Candida genomes.</title>
        <authorList>
            <person name="Butler G."/>
            <person name="Rasmussen M.D."/>
            <person name="Lin M.F."/>
            <person name="Santos M.A."/>
            <person name="Sakthikumar S."/>
            <person name="Munro C.A."/>
            <person name="Rheinbay E."/>
            <person name="Grabherr M."/>
            <person name="Forche A."/>
            <person name="Reedy J.L."/>
            <person name="Agrafioti I."/>
            <person name="Arnaud M.B."/>
            <person name="Bates S."/>
            <person name="Brown A.J."/>
            <person name="Brunke S."/>
            <person name="Costanzo M.C."/>
            <person name="Fitzpatrick D.A."/>
            <person name="de Groot P.W."/>
            <person name="Harris D."/>
            <person name="Hoyer L.L."/>
            <person name="Hube B."/>
            <person name="Klis F.M."/>
            <person name="Kodira C."/>
            <person name="Lennard N."/>
            <person name="Logue M.E."/>
            <person name="Martin R."/>
            <person name="Neiman A.M."/>
            <person name="Nikolaou E."/>
            <person name="Quail M.A."/>
            <person name="Quinn J."/>
            <person name="Santos M.C."/>
            <person name="Schmitzberger F.F."/>
            <person name="Sherlock G."/>
            <person name="Shah P."/>
            <person name="Silverstein K.A."/>
            <person name="Skrzypek M.S."/>
            <person name="Soll D."/>
            <person name="Staggs R."/>
            <person name="Stansfield I."/>
            <person name="Stumpf M.P."/>
            <person name="Sudbery P.E."/>
            <person name="Srikantha T."/>
            <person name="Zeng Q."/>
            <person name="Berman J."/>
            <person name="Berriman M."/>
            <person name="Heitman J."/>
            <person name="Gow N.A."/>
            <person name="Lorenz M.C."/>
            <person name="Birren B.W."/>
            <person name="Kellis M."/>
            <person name="Cuomo C.A."/>
        </authorList>
    </citation>
    <scope>NUCLEOTIDE SEQUENCE [LARGE SCALE GENOMIC DNA]</scope>
    <source>
        <strain evidence="11">ATCC 11503 / BCRC 21390 / CBS 2605 / JCM 1781 / NBRC 1676 / NRRL YB-4239</strain>
    </source>
</reference>
<comment type="similarity">
    <text evidence="8">Belongs to the FIT family. Fungal FIT2B/SCS3 subfamily.</text>
</comment>
<evidence type="ECO:0000313" key="10">
    <source>
        <dbReference type="EMBL" id="EDK46259.1"/>
    </source>
</evidence>
<feature type="transmembrane region" description="Helical" evidence="9">
    <location>
        <begin position="37"/>
        <end position="57"/>
    </location>
</feature>
<organism evidence="10 11">
    <name type="scientific">Lodderomyces elongisporus (strain ATCC 11503 / CBS 2605 / JCM 1781 / NBRC 1676 / NRRL YB-4239)</name>
    <name type="common">Yeast</name>
    <name type="synonym">Saccharomyces elongisporus</name>
    <dbReference type="NCBI Taxonomy" id="379508"/>
    <lineage>
        <taxon>Eukaryota</taxon>
        <taxon>Fungi</taxon>
        <taxon>Dikarya</taxon>
        <taxon>Ascomycota</taxon>
        <taxon>Saccharomycotina</taxon>
        <taxon>Pichiomycetes</taxon>
        <taxon>Debaryomycetaceae</taxon>
        <taxon>Candida/Lodderomyces clade</taxon>
        <taxon>Lodderomyces</taxon>
    </lineage>
</organism>
<feature type="transmembrane region" description="Helical" evidence="9">
    <location>
        <begin position="147"/>
        <end position="168"/>
    </location>
</feature>
<evidence type="ECO:0000256" key="3">
    <source>
        <dbReference type="ARBA" id="ARBA00022801"/>
    </source>
</evidence>
<proteinExistence type="inferred from homology"/>
<keyword evidence="11" id="KW-1185">Reference proteome</keyword>
<feature type="transmembrane region" description="Helical" evidence="9">
    <location>
        <begin position="81"/>
        <end position="98"/>
    </location>
</feature>
<dbReference type="HOGENOM" id="CLU_048143_2_0_1"/>
<dbReference type="PANTHER" id="PTHR23129">
    <property type="entry name" value="ACYL-COENZYME A DIPHOSPHATASE FITM2"/>
    <property type="match status" value="1"/>
</dbReference>
<keyword evidence="8" id="KW-0444">Lipid biosynthesis</keyword>
<dbReference type="GO" id="GO:0010945">
    <property type="term" value="F:coenzyme A diphosphatase activity"/>
    <property type="evidence" value="ECO:0007669"/>
    <property type="project" value="InterPro"/>
</dbReference>
<dbReference type="GO" id="GO:0008654">
    <property type="term" value="P:phospholipid biosynthetic process"/>
    <property type="evidence" value="ECO:0007669"/>
    <property type="project" value="UniProtKB-KW"/>
</dbReference>